<dbReference type="AlphaFoldDB" id="A0AAV0HJN2"/>
<keyword evidence="3" id="KW-1185">Reference proteome</keyword>
<proteinExistence type="predicted"/>
<evidence type="ECO:0000313" key="3">
    <source>
        <dbReference type="Proteomes" id="UP001154282"/>
    </source>
</evidence>
<comment type="caution">
    <text evidence="2">The sequence shown here is derived from an EMBL/GenBank/DDBJ whole genome shotgun (WGS) entry which is preliminary data.</text>
</comment>
<name>A0AAV0HJN2_9ROSI</name>
<organism evidence="2 3">
    <name type="scientific">Linum tenue</name>
    <dbReference type="NCBI Taxonomy" id="586396"/>
    <lineage>
        <taxon>Eukaryota</taxon>
        <taxon>Viridiplantae</taxon>
        <taxon>Streptophyta</taxon>
        <taxon>Embryophyta</taxon>
        <taxon>Tracheophyta</taxon>
        <taxon>Spermatophyta</taxon>
        <taxon>Magnoliopsida</taxon>
        <taxon>eudicotyledons</taxon>
        <taxon>Gunneridae</taxon>
        <taxon>Pentapetalae</taxon>
        <taxon>rosids</taxon>
        <taxon>fabids</taxon>
        <taxon>Malpighiales</taxon>
        <taxon>Linaceae</taxon>
        <taxon>Linum</taxon>
    </lineage>
</organism>
<keyword evidence="1" id="KW-0472">Membrane</keyword>
<dbReference type="InterPro" id="IPR004158">
    <property type="entry name" value="DUF247_pln"/>
</dbReference>
<dbReference type="Pfam" id="PF03140">
    <property type="entry name" value="DUF247"/>
    <property type="match status" value="1"/>
</dbReference>
<accession>A0AAV0HJN2</accession>
<evidence type="ECO:0000313" key="2">
    <source>
        <dbReference type="EMBL" id="CAI0385452.1"/>
    </source>
</evidence>
<reference evidence="2" key="1">
    <citation type="submission" date="2022-08" db="EMBL/GenBank/DDBJ databases">
        <authorList>
            <person name="Gutierrez-Valencia J."/>
        </authorList>
    </citation>
    <scope>NUCLEOTIDE SEQUENCE</scope>
</reference>
<dbReference type="Proteomes" id="UP001154282">
    <property type="component" value="Unassembled WGS sequence"/>
</dbReference>
<dbReference type="PANTHER" id="PTHR31170">
    <property type="entry name" value="BNAC04G53230D PROTEIN"/>
    <property type="match status" value="1"/>
</dbReference>
<protein>
    <submittedName>
        <fullName evidence="2">Uncharacterized protein</fullName>
    </submittedName>
</protein>
<keyword evidence="1" id="KW-0812">Transmembrane</keyword>
<dbReference type="EMBL" id="CAMGYJ010000002">
    <property type="protein sequence ID" value="CAI0385452.1"/>
    <property type="molecule type" value="Genomic_DNA"/>
</dbReference>
<gene>
    <name evidence="2" type="ORF">LITE_LOCUS4796</name>
</gene>
<sequence>MAVKSEYCKGLLCNNKKVELATISHLMESETADCVTTRIGEKLRGSSPISSEFSIFRVPQQLRNVNERAYEPQVVAIGPYHHGKQHLQQMEVHKLHYLRQLLRRRIEDYSQVNRYVLAMRKLEESARRCYADSFAFTSDDFVEMMLLDGCFLVEVIRKYAMTALIDNHDPIFVLPMNLYSIMRDVLLLENQLPFFVLSELFQLTKTVHELGNFLAMVNHFLYGKSPGLGFVHADNNNNSVGCCSYAQDIKHLLGFAHDYWIPPYARTAVGKPIARYNLKFIRCATELREAGVKFRRAEEGEGQQHTLFDVEFKDGTFVIPMLTVEDETESFFRNLIAYEQLPLKNNPSYVTDYMVLMDCLINSRKDVELLRRYEIIDNRLGDDEVVASLFNRLGDYVGVSHSYFSYCDVFEEVNLHCAKKRYKWLAKLRHDYFNSPWALISFFAAVLLILLSFLQTLYSGLSYEK</sequence>
<keyword evidence="1" id="KW-1133">Transmembrane helix</keyword>
<dbReference type="PANTHER" id="PTHR31170:SF17">
    <property type="match status" value="1"/>
</dbReference>
<feature type="transmembrane region" description="Helical" evidence="1">
    <location>
        <begin position="437"/>
        <end position="458"/>
    </location>
</feature>
<evidence type="ECO:0000256" key="1">
    <source>
        <dbReference type="SAM" id="Phobius"/>
    </source>
</evidence>